<evidence type="ECO:0000259" key="1">
    <source>
        <dbReference type="PROSITE" id="PS51724"/>
    </source>
</evidence>
<dbReference type="OrthoDB" id="112232at2"/>
<dbReference type="PANTHER" id="PTHR45011">
    <property type="entry name" value="DAP3-BINDING CELL DEATH ENHANCER 1"/>
    <property type="match status" value="1"/>
</dbReference>
<accession>A0A4T3F6M8</accession>
<dbReference type="SUPFAM" id="SSF81901">
    <property type="entry name" value="HCP-like"/>
    <property type="match status" value="1"/>
</dbReference>
<feature type="domain" description="SPOR" evidence="1">
    <location>
        <begin position="270"/>
        <end position="348"/>
    </location>
</feature>
<evidence type="ECO:0000313" key="3">
    <source>
        <dbReference type="Proteomes" id="UP000309389"/>
    </source>
</evidence>
<dbReference type="EMBL" id="SSHH01000001">
    <property type="protein sequence ID" value="TIX52104.1"/>
    <property type="molecule type" value="Genomic_DNA"/>
</dbReference>
<dbReference type="InterPro" id="IPR006597">
    <property type="entry name" value="Sel1-like"/>
</dbReference>
<dbReference type="GO" id="GO:0042834">
    <property type="term" value="F:peptidoglycan binding"/>
    <property type="evidence" value="ECO:0007669"/>
    <property type="project" value="InterPro"/>
</dbReference>
<dbReference type="Pfam" id="PF08238">
    <property type="entry name" value="Sel1"/>
    <property type="match status" value="2"/>
</dbReference>
<dbReference type="InterPro" id="IPR052748">
    <property type="entry name" value="ISR_Activator"/>
</dbReference>
<sequence length="348" mass="36315">MVAGLAGGIGLSVPVQADVRAGVEAWSRGDFAAAVAEWEGPAAAGDPDAMYNLAQAYRLGRGVTQDDARALQLYQRAAEAGHVQAADTYGLMLFQGGRREEALPLVTDAARRGDPRSQYLLGIAHFNGDLVERDWVRAYALLTLANASGLPQAAQAIAQMDEYIPLEQRRQAVDLVQEMREAAAAASASELAAADLGMASGSPRVPQPIATAEVPPSIASAEAAIAEAGQADGTQSPAEAGASFVENTPAEVRAPVAAAAPAATPVAEPDRASGPWRVQLGAFSVPGNAERLWDRMSSRSEFAGRERLLIPSGRVTLLQAGGYATRAEAQRVCTSLKNSGQDCLVTRD</sequence>
<dbReference type="PANTHER" id="PTHR45011:SF1">
    <property type="entry name" value="DAP3-BINDING CELL DEATH ENHANCER 1"/>
    <property type="match status" value="1"/>
</dbReference>
<protein>
    <submittedName>
        <fullName evidence="2">Sporulation protein</fullName>
    </submittedName>
</protein>
<dbReference type="Gene3D" id="3.30.70.1070">
    <property type="entry name" value="Sporulation related repeat"/>
    <property type="match status" value="1"/>
</dbReference>
<dbReference type="Pfam" id="PF05036">
    <property type="entry name" value="SPOR"/>
    <property type="match status" value="1"/>
</dbReference>
<dbReference type="SMART" id="SM00671">
    <property type="entry name" value="SEL1"/>
    <property type="match status" value="2"/>
</dbReference>
<dbReference type="InterPro" id="IPR011990">
    <property type="entry name" value="TPR-like_helical_dom_sf"/>
</dbReference>
<dbReference type="PROSITE" id="PS51724">
    <property type="entry name" value="SPOR"/>
    <property type="match status" value="1"/>
</dbReference>
<reference evidence="2 3" key="1">
    <citation type="submission" date="2019-04" db="EMBL/GenBank/DDBJ databases">
        <title>Altererythrobacter aquimixticola sp. nov., isolated from sediment of junction between the ocean and a freshwater spring.</title>
        <authorList>
            <person name="Yoon J.-H."/>
        </authorList>
    </citation>
    <scope>NUCLEOTIDE SEQUENCE [LARGE SCALE GENOMIC DNA]</scope>
    <source>
        <strain evidence="2 3">SSKS-13</strain>
    </source>
</reference>
<dbReference type="InterPro" id="IPR036680">
    <property type="entry name" value="SPOR-like_sf"/>
</dbReference>
<name>A0A4T3F6M8_9SPHN</name>
<comment type="caution">
    <text evidence="2">The sequence shown here is derived from an EMBL/GenBank/DDBJ whole genome shotgun (WGS) entry which is preliminary data.</text>
</comment>
<keyword evidence="3" id="KW-1185">Reference proteome</keyword>
<dbReference type="Gene3D" id="1.25.40.10">
    <property type="entry name" value="Tetratricopeptide repeat domain"/>
    <property type="match status" value="1"/>
</dbReference>
<evidence type="ECO:0000313" key="2">
    <source>
        <dbReference type="EMBL" id="TIX52104.1"/>
    </source>
</evidence>
<dbReference type="AlphaFoldDB" id="A0A4T3F6M8"/>
<proteinExistence type="predicted"/>
<organism evidence="2 3">
    <name type="scientific">Alteraurantiacibacter aquimixticola</name>
    <dbReference type="NCBI Taxonomy" id="2489173"/>
    <lineage>
        <taxon>Bacteria</taxon>
        <taxon>Pseudomonadati</taxon>
        <taxon>Pseudomonadota</taxon>
        <taxon>Alphaproteobacteria</taxon>
        <taxon>Sphingomonadales</taxon>
        <taxon>Erythrobacteraceae</taxon>
        <taxon>Alteraurantiacibacter</taxon>
    </lineage>
</organism>
<dbReference type="InterPro" id="IPR007730">
    <property type="entry name" value="SPOR-like_dom"/>
</dbReference>
<gene>
    <name evidence="2" type="ORF">E5222_02000</name>
</gene>
<dbReference type="SUPFAM" id="SSF110997">
    <property type="entry name" value="Sporulation related repeat"/>
    <property type="match status" value="1"/>
</dbReference>
<dbReference type="Proteomes" id="UP000309389">
    <property type="component" value="Unassembled WGS sequence"/>
</dbReference>